<keyword evidence="3" id="KW-1185">Reference proteome</keyword>
<feature type="compositionally biased region" description="Basic and acidic residues" evidence="1">
    <location>
        <begin position="125"/>
        <end position="146"/>
    </location>
</feature>
<reference evidence="2" key="1">
    <citation type="submission" date="2020-05" db="EMBL/GenBank/DDBJ databases">
        <title>WGS assembly of Panicum virgatum.</title>
        <authorList>
            <person name="Lovell J.T."/>
            <person name="Jenkins J."/>
            <person name="Shu S."/>
            <person name="Juenger T.E."/>
            <person name="Schmutz J."/>
        </authorList>
    </citation>
    <scope>NUCLEOTIDE SEQUENCE</scope>
    <source>
        <strain evidence="2">AP13</strain>
    </source>
</reference>
<evidence type="ECO:0000313" key="2">
    <source>
        <dbReference type="EMBL" id="KAG2640034.1"/>
    </source>
</evidence>
<name>A0A8T0W3S6_PANVG</name>
<feature type="region of interest" description="Disordered" evidence="1">
    <location>
        <begin position="1"/>
        <end position="163"/>
    </location>
</feature>
<proteinExistence type="predicted"/>
<comment type="caution">
    <text evidence="2">The sequence shown here is derived from an EMBL/GenBank/DDBJ whole genome shotgun (WGS) entry which is preliminary data.</text>
</comment>
<dbReference type="AlphaFoldDB" id="A0A8T0W3S6"/>
<accession>A0A8T0W3S6</accession>
<gene>
    <name evidence="2" type="ORF">PVAP13_2KG065216</name>
</gene>
<protein>
    <submittedName>
        <fullName evidence="2">Uncharacterized protein</fullName>
    </submittedName>
</protein>
<feature type="compositionally biased region" description="Basic residues" evidence="1">
    <location>
        <begin position="1"/>
        <end position="12"/>
    </location>
</feature>
<organism evidence="2 3">
    <name type="scientific">Panicum virgatum</name>
    <name type="common">Blackwell switchgrass</name>
    <dbReference type="NCBI Taxonomy" id="38727"/>
    <lineage>
        <taxon>Eukaryota</taxon>
        <taxon>Viridiplantae</taxon>
        <taxon>Streptophyta</taxon>
        <taxon>Embryophyta</taxon>
        <taxon>Tracheophyta</taxon>
        <taxon>Spermatophyta</taxon>
        <taxon>Magnoliopsida</taxon>
        <taxon>Liliopsida</taxon>
        <taxon>Poales</taxon>
        <taxon>Poaceae</taxon>
        <taxon>PACMAD clade</taxon>
        <taxon>Panicoideae</taxon>
        <taxon>Panicodae</taxon>
        <taxon>Paniceae</taxon>
        <taxon>Panicinae</taxon>
        <taxon>Panicum</taxon>
        <taxon>Panicum sect. Hiantes</taxon>
    </lineage>
</organism>
<feature type="region of interest" description="Disordered" evidence="1">
    <location>
        <begin position="186"/>
        <end position="221"/>
    </location>
</feature>
<dbReference type="EMBL" id="CM029039">
    <property type="protein sequence ID" value="KAG2640034.1"/>
    <property type="molecule type" value="Genomic_DNA"/>
</dbReference>
<evidence type="ECO:0000313" key="3">
    <source>
        <dbReference type="Proteomes" id="UP000823388"/>
    </source>
</evidence>
<dbReference type="Proteomes" id="UP000823388">
    <property type="component" value="Chromosome 2K"/>
</dbReference>
<feature type="compositionally biased region" description="Basic residues" evidence="1">
    <location>
        <begin position="205"/>
        <end position="221"/>
    </location>
</feature>
<feature type="compositionally biased region" description="Low complexity" evidence="1">
    <location>
        <begin position="90"/>
        <end position="100"/>
    </location>
</feature>
<sequence length="221" mass="23859">MPADRRRRRPRRITLQEKLARLASSGQSITGPAGPGKEMASPLAGDARGIAGDNHIATRRSSWAATSKEPRNVMPTLSSSSCSLDMHPLSPSSSRSRAASFGRTAPIVPGGHGNSSQTVSPARRRSGEPRHAAEAASRRRGEEEGRTVNQMQTGGGRYLKYRPPPGSLPAVGWSTCGPDHARFAQAGTWPSSPVTWQRAGAGIAPRRRPARTARRRRYNRR</sequence>
<evidence type="ECO:0000256" key="1">
    <source>
        <dbReference type="SAM" id="MobiDB-lite"/>
    </source>
</evidence>